<keyword evidence="1" id="KW-0812">Transmembrane</keyword>
<dbReference type="Pfam" id="PF13180">
    <property type="entry name" value="PDZ_2"/>
    <property type="match status" value="1"/>
</dbReference>
<keyword evidence="1" id="KW-0472">Membrane</keyword>
<feature type="domain" description="PDZ" evidence="2">
    <location>
        <begin position="290"/>
        <end position="339"/>
    </location>
</feature>
<dbReference type="RefSeq" id="WP_025083391.1">
    <property type="nucleotide sequence ID" value="NZ_CBCPIL010000026.1"/>
</dbReference>
<dbReference type="InterPro" id="IPR001478">
    <property type="entry name" value="PDZ"/>
</dbReference>
<protein>
    <recommendedName>
        <fullName evidence="2">PDZ domain-containing protein</fullName>
    </recommendedName>
</protein>
<feature type="transmembrane region" description="Helical" evidence="1">
    <location>
        <begin position="210"/>
        <end position="232"/>
    </location>
</feature>
<dbReference type="EMBL" id="OGVC01000009">
    <property type="protein sequence ID" value="SPC37559.1"/>
    <property type="molecule type" value="Genomic_DNA"/>
</dbReference>
<evidence type="ECO:0000256" key="1">
    <source>
        <dbReference type="SAM" id="Phobius"/>
    </source>
</evidence>
<comment type="caution">
    <text evidence="3">The sequence shown here is derived from an EMBL/GenBank/DDBJ whole genome shotgun (WGS) entry which is preliminary data.</text>
</comment>
<accession>A0A2N9DU68</accession>
<keyword evidence="1" id="KW-1133">Transmembrane helix</keyword>
<feature type="transmembrane region" description="Helical" evidence="1">
    <location>
        <begin position="101"/>
        <end position="118"/>
    </location>
</feature>
<feature type="transmembrane region" description="Helical" evidence="1">
    <location>
        <begin position="168"/>
        <end position="190"/>
    </location>
</feature>
<feature type="transmembrane region" description="Helical" evidence="1">
    <location>
        <begin position="130"/>
        <end position="147"/>
    </location>
</feature>
<feature type="transmembrane region" description="Helical" evidence="1">
    <location>
        <begin position="244"/>
        <end position="274"/>
    </location>
</feature>
<dbReference type="InterPro" id="IPR036034">
    <property type="entry name" value="PDZ_sf"/>
</dbReference>
<feature type="transmembrane region" description="Helical" evidence="1">
    <location>
        <begin position="50"/>
        <end position="71"/>
    </location>
</feature>
<name>A0A2N9DU68_9LACO</name>
<dbReference type="AlphaFoldDB" id="A0A2N9DU68"/>
<feature type="transmembrane region" description="Helical" evidence="1">
    <location>
        <begin position="6"/>
        <end position="30"/>
    </location>
</feature>
<evidence type="ECO:0000259" key="2">
    <source>
        <dbReference type="Pfam" id="PF13180"/>
    </source>
</evidence>
<sequence length="378" mass="42178">METLSEIGWVLLTSPLLWLTIIMAIGLARYRVRAERRVFRMAINPRWSEVRYFIGHGLLAGLGISCVTLLLGVAVNLEWWLVYQIIAIIALMGISHRLNATTILLVSAVVYWGLPLIWPQYQSADTNQLLAELLIVIGLVAFATGWLQRKDAGKLTTPNVIESQRGRLTAIFTSRQVYLAPVFFLVPGTLNLPDWTFWPVLHIGQTTYSIVILPLLLGFSFKAVQVLMSVLVQRSVKRQIQLGVLSLILGLISVVVPQFAIWAVMIALLGGFVLQWRLGKLKAGEKRLYFTKPYQGVRVLGVQTATPAAKMQLTVGDVIVECNGLPVSNNENFYQAIQSQPTYCHLKVQDLQGEYRITESAVFADAPHELGVILFPEN</sequence>
<dbReference type="SUPFAM" id="SSF50156">
    <property type="entry name" value="PDZ domain-like"/>
    <property type="match status" value="1"/>
</dbReference>
<dbReference type="Gene3D" id="2.30.42.10">
    <property type="match status" value="1"/>
</dbReference>
<feature type="transmembrane region" description="Helical" evidence="1">
    <location>
        <begin position="77"/>
        <end position="94"/>
    </location>
</feature>
<organism evidence="3 4">
    <name type="scientific">Latilactobacillus fuchuensis</name>
    <dbReference type="NCBI Taxonomy" id="164393"/>
    <lineage>
        <taxon>Bacteria</taxon>
        <taxon>Bacillati</taxon>
        <taxon>Bacillota</taxon>
        <taxon>Bacilli</taxon>
        <taxon>Lactobacillales</taxon>
        <taxon>Lactobacillaceae</taxon>
        <taxon>Latilactobacillus</taxon>
    </lineage>
</organism>
<evidence type="ECO:0000313" key="3">
    <source>
        <dbReference type="EMBL" id="SPC37559.1"/>
    </source>
</evidence>
<reference evidence="3" key="1">
    <citation type="submission" date="2018-01" db="EMBL/GenBank/DDBJ databases">
        <authorList>
            <person name="Chaillou S."/>
        </authorList>
    </citation>
    <scope>NUCLEOTIDE SEQUENCE [LARGE SCALE GENOMIC DNA]</scope>
    <source>
        <strain evidence="3">MFPC41A2801</strain>
    </source>
</reference>
<keyword evidence="4" id="KW-1185">Reference proteome</keyword>
<dbReference type="Proteomes" id="UP000238739">
    <property type="component" value="Unassembled WGS sequence"/>
</dbReference>
<evidence type="ECO:0000313" key="4">
    <source>
        <dbReference type="Proteomes" id="UP000238739"/>
    </source>
</evidence>
<gene>
    <name evidence="3" type="ORF">LFUMFP_170025</name>
</gene>
<proteinExistence type="predicted"/>